<keyword evidence="2 6" id="KW-0853">WD repeat</keyword>
<dbReference type="OrthoDB" id="339900at2759"/>
<evidence type="ECO:0000313" key="9">
    <source>
        <dbReference type="Proteomes" id="UP000327013"/>
    </source>
</evidence>
<comment type="subunit">
    <text evidence="6">Forms a heterodimer with the catalytic subunit.</text>
</comment>
<keyword evidence="3 6" id="KW-0819">tRNA processing</keyword>
<dbReference type="HAMAP" id="MF_03056">
    <property type="entry name" value="TRM82"/>
    <property type="match status" value="1"/>
</dbReference>
<evidence type="ECO:0000256" key="7">
    <source>
        <dbReference type="SAM" id="MobiDB-lite"/>
    </source>
</evidence>
<dbReference type="GO" id="GO:0106004">
    <property type="term" value="P:tRNA (guanine-N7)-methylation"/>
    <property type="evidence" value="ECO:0007669"/>
    <property type="project" value="UniProtKB-UniRule"/>
</dbReference>
<feature type="region of interest" description="Disordered" evidence="7">
    <location>
        <begin position="353"/>
        <end position="372"/>
    </location>
</feature>
<feature type="compositionally biased region" description="Basic and acidic residues" evidence="7">
    <location>
        <begin position="148"/>
        <end position="162"/>
    </location>
</feature>
<comment type="caution">
    <text evidence="8">The sequence shown here is derived from an EMBL/GenBank/DDBJ whole genome shotgun (WGS) entry which is preliminary data.</text>
</comment>
<comment type="function">
    <text evidence="6">Required for the formation of N(7)-methylguanine at position 46 (m7G46) in tRNA. In the complex, it is required to stabilize and induce conformational changes of the catalytic subunit.</text>
</comment>
<dbReference type="UniPathway" id="UPA00989"/>
<dbReference type="Gene3D" id="2.130.10.10">
    <property type="entry name" value="YVTN repeat-like/Quinoprotein amine dehydrogenase"/>
    <property type="match status" value="1"/>
</dbReference>
<dbReference type="SUPFAM" id="SSF50978">
    <property type="entry name" value="WD40 repeat-like"/>
    <property type="match status" value="1"/>
</dbReference>
<comment type="pathway">
    <text evidence="6">tRNA modification; N(7)-methylguanine-tRNA biosynthesis.</text>
</comment>
<dbReference type="Proteomes" id="UP000327013">
    <property type="component" value="Unassembled WGS sequence"/>
</dbReference>
<dbReference type="PANTHER" id="PTHR16288">
    <property type="entry name" value="WD40 REPEAT PROTEIN 4"/>
    <property type="match status" value="1"/>
</dbReference>
<evidence type="ECO:0000256" key="6">
    <source>
        <dbReference type="HAMAP-Rule" id="MF_03056"/>
    </source>
</evidence>
<evidence type="ECO:0000256" key="3">
    <source>
        <dbReference type="ARBA" id="ARBA00022694"/>
    </source>
</evidence>
<dbReference type="InterPro" id="IPR015943">
    <property type="entry name" value="WD40/YVTN_repeat-like_dom_sf"/>
</dbReference>
<keyword evidence="5 6" id="KW-0539">Nucleus</keyword>
<dbReference type="GO" id="GO:0005634">
    <property type="term" value="C:nucleus"/>
    <property type="evidence" value="ECO:0007669"/>
    <property type="project" value="UniProtKB-SubCell"/>
</dbReference>
<comment type="subcellular location">
    <subcellularLocation>
        <location evidence="1 6">Nucleus</location>
    </subcellularLocation>
</comment>
<dbReference type="InterPro" id="IPR036322">
    <property type="entry name" value="WD40_repeat_dom_sf"/>
</dbReference>
<sequence length="552" mass="61012">MSLQKLRHPFQCLTRLEIPGTDHDNLLLVALGLRVLAVNHKTGAVVGSWNAESAGSKGSIIQMNMSNRMDYVALVTSEDKAVHILSTSLTCLLLPLNKRTLPKRPSCIKWSYDDKHVLVGDKFGDVYALPLHIPVIPVEEAVSLPADESGKTAEETPKEDLKPTPAPDPEDVAAEDGPPAKRYKPSASELTVHSGRNRQALENQKRTAAMKHDQRKAHDPTLNIALGHVSMLTALTCTRVASTRATADDTMCYSREQGYIWSDEVNIGEYHDYIITADRDEHIRISRGLPQTHIIENYCFGHTSFISALCVCDGQDSGGYHYAGNLLFSGGGDDWIGVWDWLKGTLICKIPLDDPTQQQPQPPGAPDDKTDRRTAVSGIWQWAIPTPTTDDWIRIAIACEGEPRIITLTCTSLAPKSASDFERAEYKLPGNMLDMEYIDTETIIISLDSMHEVSSTETLRDANSEKSCPRLFLLHNSEFLFATTQEPDDNADTGGVPFDVDQKVAASLAEKGLDVEIEATPENQAKMKDVLYGIRSLRKGFYEKAQEPAEEE</sequence>
<evidence type="ECO:0000256" key="2">
    <source>
        <dbReference type="ARBA" id="ARBA00022574"/>
    </source>
</evidence>
<evidence type="ECO:0000313" key="8">
    <source>
        <dbReference type="EMBL" id="KAB8596071.1"/>
    </source>
</evidence>
<dbReference type="AlphaFoldDB" id="A0A5N6L2F3"/>
<keyword evidence="4 6" id="KW-0677">Repeat</keyword>
<dbReference type="GO" id="GO:0043527">
    <property type="term" value="C:tRNA methyltransferase complex"/>
    <property type="evidence" value="ECO:0007669"/>
    <property type="project" value="TreeGrafter"/>
</dbReference>
<organism evidence="8 9">
    <name type="scientific">Carpinus fangiana</name>
    <dbReference type="NCBI Taxonomy" id="176857"/>
    <lineage>
        <taxon>Eukaryota</taxon>
        <taxon>Viridiplantae</taxon>
        <taxon>Streptophyta</taxon>
        <taxon>Embryophyta</taxon>
        <taxon>Tracheophyta</taxon>
        <taxon>Spermatophyta</taxon>
        <taxon>Magnoliopsida</taxon>
        <taxon>eudicotyledons</taxon>
        <taxon>Gunneridae</taxon>
        <taxon>Pentapetalae</taxon>
        <taxon>rosids</taxon>
        <taxon>fabids</taxon>
        <taxon>Fagales</taxon>
        <taxon>Betulaceae</taxon>
        <taxon>Carpinus</taxon>
    </lineage>
</organism>
<evidence type="ECO:0000256" key="1">
    <source>
        <dbReference type="ARBA" id="ARBA00004123"/>
    </source>
</evidence>
<protein>
    <recommendedName>
        <fullName evidence="6">tRNA (guanine-N(7)-)-methyltransferase non-catalytic subunit</fullName>
    </recommendedName>
    <alternativeName>
        <fullName evidence="6">WD repeat-containing protein 4 homolog</fullName>
    </alternativeName>
</protein>
<dbReference type="InterPro" id="IPR028884">
    <property type="entry name" value="Trm82"/>
</dbReference>
<dbReference type="EMBL" id="VIBQ01000070">
    <property type="protein sequence ID" value="KAB8596071.1"/>
    <property type="molecule type" value="Genomic_DNA"/>
</dbReference>
<gene>
    <name evidence="8" type="ORF">FH972_025782</name>
</gene>
<evidence type="ECO:0000256" key="4">
    <source>
        <dbReference type="ARBA" id="ARBA00022737"/>
    </source>
</evidence>
<accession>A0A5N6L2F3</accession>
<dbReference type="GO" id="GO:0005829">
    <property type="term" value="C:cytosol"/>
    <property type="evidence" value="ECO:0007669"/>
    <property type="project" value="TreeGrafter"/>
</dbReference>
<reference evidence="8 9" key="1">
    <citation type="submission" date="2019-06" db="EMBL/GenBank/DDBJ databases">
        <title>A chromosomal-level reference genome of Carpinus fangiana (Coryloideae, Betulaceae).</title>
        <authorList>
            <person name="Yang X."/>
            <person name="Wang Z."/>
            <person name="Zhang L."/>
            <person name="Hao G."/>
            <person name="Liu J."/>
            <person name="Yang Y."/>
        </authorList>
    </citation>
    <scope>NUCLEOTIDE SEQUENCE [LARGE SCALE GENOMIC DNA]</scope>
    <source>
        <strain evidence="8">Cfa_2016G</strain>
        <tissue evidence="8">Leaf</tissue>
    </source>
</reference>
<proteinExistence type="inferred from homology"/>
<dbReference type="PANTHER" id="PTHR16288:SF0">
    <property type="entry name" value="TRNA (GUANINE-N(7)-)-METHYLTRANSFERASE NON-CATALYTIC SUBUNIT WDR4"/>
    <property type="match status" value="1"/>
</dbReference>
<feature type="region of interest" description="Disordered" evidence="7">
    <location>
        <begin position="146"/>
        <end position="216"/>
    </location>
</feature>
<comment type="similarity">
    <text evidence="6">Belongs to the WD repeat TRM82 family.</text>
</comment>
<evidence type="ECO:0000256" key="5">
    <source>
        <dbReference type="ARBA" id="ARBA00023242"/>
    </source>
</evidence>
<keyword evidence="9" id="KW-1185">Reference proteome</keyword>
<name>A0A5N6L2F3_9ROSI</name>